<dbReference type="Gene3D" id="1.10.20.10">
    <property type="entry name" value="Histone, subunit A"/>
    <property type="match status" value="1"/>
</dbReference>
<dbReference type="AlphaFoldDB" id="A0AAD2HG56"/>
<accession>A0AAD2HG56</accession>
<comment type="caution">
    <text evidence="3">The sequence shown here is derived from an EMBL/GenBank/DDBJ whole genome shotgun (WGS) entry which is preliminary data.</text>
</comment>
<evidence type="ECO:0000256" key="1">
    <source>
        <dbReference type="SAM" id="MobiDB-lite"/>
    </source>
</evidence>
<dbReference type="EMBL" id="CAVNYO010000405">
    <property type="protein sequence ID" value="CAK5275241.1"/>
    <property type="molecule type" value="Genomic_DNA"/>
</dbReference>
<feature type="region of interest" description="Disordered" evidence="1">
    <location>
        <begin position="228"/>
        <end position="335"/>
    </location>
</feature>
<name>A0AAD2HG56_9AGAR</name>
<keyword evidence="4" id="KW-1185">Reference proteome</keyword>
<gene>
    <name evidence="2" type="ORF">MYCIT1_LOCUS1977</name>
    <name evidence="3" type="ORF">MYCIT1_LOCUS22884</name>
</gene>
<feature type="compositionally biased region" description="Basic and acidic residues" evidence="1">
    <location>
        <begin position="359"/>
        <end position="373"/>
    </location>
</feature>
<dbReference type="GO" id="GO:0046982">
    <property type="term" value="F:protein heterodimerization activity"/>
    <property type="evidence" value="ECO:0007669"/>
    <property type="project" value="InterPro"/>
</dbReference>
<feature type="region of interest" description="Disordered" evidence="1">
    <location>
        <begin position="350"/>
        <end position="738"/>
    </location>
</feature>
<evidence type="ECO:0000313" key="4">
    <source>
        <dbReference type="Proteomes" id="UP001295794"/>
    </source>
</evidence>
<dbReference type="EMBL" id="CAVNYO010000028">
    <property type="protein sequence ID" value="CAK5262908.1"/>
    <property type="molecule type" value="Genomic_DNA"/>
</dbReference>
<feature type="compositionally biased region" description="Polar residues" evidence="1">
    <location>
        <begin position="630"/>
        <end position="664"/>
    </location>
</feature>
<feature type="compositionally biased region" description="Basic and acidic residues" evidence="1">
    <location>
        <begin position="618"/>
        <end position="629"/>
    </location>
</feature>
<reference evidence="3" key="1">
    <citation type="submission" date="2023-11" db="EMBL/GenBank/DDBJ databases">
        <authorList>
            <person name="De Vega J J."/>
            <person name="De Vega J J."/>
        </authorList>
    </citation>
    <scope>NUCLEOTIDE SEQUENCE</scope>
</reference>
<feature type="compositionally biased region" description="Acidic residues" evidence="1">
    <location>
        <begin position="499"/>
        <end position="513"/>
    </location>
</feature>
<feature type="compositionally biased region" description="Polar residues" evidence="1">
    <location>
        <begin position="228"/>
        <end position="239"/>
    </location>
</feature>
<evidence type="ECO:0000313" key="3">
    <source>
        <dbReference type="EMBL" id="CAK5275241.1"/>
    </source>
</evidence>
<proteinExistence type="predicted"/>
<feature type="compositionally biased region" description="Low complexity" evidence="1">
    <location>
        <begin position="393"/>
        <end position="403"/>
    </location>
</feature>
<protein>
    <submittedName>
        <fullName evidence="3">Uncharacterized protein</fullName>
    </submittedName>
</protein>
<dbReference type="Proteomes" id="UP001295794">
    <property type="component" value="Unassembled WGS sequence"/>
</dbReference>
<feature type="compositionally biased region" description="Low complexity" evidence="1">
    <location>
        <begin position="807"/>
        <end position="822"/>
    </location>
</feature>
<evidence type="ECO:0000313" key="2">
    <source>
        <dbReference type="EMBL" id="CAK5262908.1"/>
    </source>
</evidence>
<feature type="region of interest" description="Disordered" evidence="1">
    <location>
        <begin position="773"/>
        <end position="822"/>
    </location>
</feature>
<dbReference type="InterPro" id="IPR009072">
    <property type="entry name" value="Histone-fold"/>
</dbReference>
<feature type="compositionally biased region" description="Low complexity" evidence="1">
    <location>
        <begin position="426"/>
        <end position="458"/>
    </location>
</feature>
<feature type="compositionally biased region" description="Polar residues" evidence="1">
    <location>
        <begin position="257"/>
        <end position="267"/>
    </location>
</feature>
<feature type="compositionally biased region" description="Polar residues" evidence="1">
    <location>
        <begin position="528"/>
        <end position="547"/>
    </location>
</feature>
<feature type="compositionally biased region" description="Low complexity" evidence="1">
    <location>
        <begin position="276"/>
        <end position="291"/>
    </location>
</feature>
<sequence>MGSTEAAVNAGPSYISSHSADVILSDIRPIKLKLEGLRSINVLLDEFLFNILNTARSLSTDNLRASLLSVLPTSLGKEALLEAEVELRAYWDRTARPPVLESDEGTFNLQWAFELLRLKCEAYSTLNETDEDAGAVARLTERMTQAGGTMPPAAALVAPASLYLTAILESMCEHILSNVGRVVARDSSRTSAMVQDVFVALCEDHSIYPLFKSMRVIDQGAVYQQIETLSQTPKPQRNKSFSRSDRPSLSNSRSSHQQDQGSSGRESSMQHRSRSSVDTTTTTGTASGSRSSFDRTRKKLMNGNRSSNEDSANGHKRTDSGLSGTEGPQESPVHETSLQKEFDMLMRSDSTMKVSLTPDRLKTMEVHRQEKGLRGTRRPAPLTVGKEEPALPPSSFAPSSSRANGRRPSLRQVDSIVEDEEEAPRSVPTQPPSSHHPSSSLSSTTTTRGVSSLTTLVSDTAPPLPNMAYSRRTGPMGFDSEPSFPQKTRRIQKNRESLDLDDVMAGSDEENDAPEPAPVPTATRAPVKTSSPTTPRRMNGSPGTVSKSTRDLMDFLNDGPPDVPPPKVSAAGRDMINFLNQGPPESFGGPNGLPPVQQEGKKSSGRLQRMMSRLAMGADKEKKTGDDSGRASTIQRPSQSMPPTTPIRTTGNGLAHQTSYSSLANRPVPPRPPPTQPISPPLSPSDDGYQQYSSSTAGSRSRKSSVNQPRAMPTWEQQIENGQMPPPPTTNGHVYSRPTAVIPISPTAPAAAVAAAAVAAEEQQQAAVAAAAASARVPRQKAVSDASRRVPPKTTITTSLPPPPSPVVQRKPSPSPVATTPASTNAIADEDARDMRRLLSCASNVDECRLLFEMFLAKAGVSGAEGNVPTTGRGFEVPYPSPSLSNDDGHQNKLIPSAADASLELSLVELFLGGGGVFEETKKPEAEAAPTKYTHAPLETYTPVAQVGA</sequence>
<feature type="compositionally biased region" description="Pro residues" evidence="1">
    <location>
        <begin position="667"/>
        <end position="683"/>
    </location>
</feature>
<organism evidence="3 4">
    <name type="scientific">Mycena citricolor</name>
    <dbReference type="NCBI Taxonomy" id="2018698"/>
    <lineage>
        <taxon>Eukaryota</taxon>
        <taxon>Fungi</taxon>
        <taxon>Dikarya</taxon>
        <taxon>Basidiomycota</taxon>
        <taxon>Agaricomycotina</taxon>
        <taxon>Agaricomycetes</taxon>
        <taxon>Agaricomycetidae</taxon>
        <taxon>Agaricales</taxon>
        <taxon>Marasmiineae</taxon>
        <taxon>Mycenaceae</taxon>
        <taxon>Mycena</taxon>
    </lineage>
</organism>